<sequence length="141" mass="15166">MKRLPFVRSAIGWVMMPLPQILHTTGQQITINCYSGCPSSGELSSIWSFFSQPASTGESTCEQELDLTSISGNIESTSWGPTENTIYQNNAGVAEVNRHHNVDKGNGLGGTSIPKIRSVAQLLDQPAGSTDTSLLKVNDEL</sequence>
<organism evidence="1 2">
    <name type="scientific">Hibiscus sabdariffa</name>
    <name type="common">roselle</name>
    <dbReference type="NCBI Taxonomy" id="183260"/>
    <lineage>
        <taxon>Eukaryota</taxon>
        <taxon>Viridiplantae</taxon>
        <taxon>Streptophyta</taxon>
        <taxon>Embryophyta</taxon>
        <taxon>Tracheophyta</taxon>
        <taxon>Spermatophyta</taxon>
        <taxon>Magnoliopsida</taxon>
        <taxon>eudicotyledons</taxon>
        <taxon>Gunneridae</taxon>
        <taxon>Pentapetalae</taxon>
        <taxon>rosids</taxon>
        <taxon>malvids</taxon>
        <taxon>Malvales</taxon>
        <taxon>Malvaceae</taxon>
        <taxon>Malvoideae</taxon>
        <taxon>Hibiscus</taxon>
    </lineage>
</organism>
<dbReference type="EMBL" id="JBBPBM010000009">
    <property type="protein sequence ID" value="KAK8568948.1"/>
    <property type="molecule type" value="Genomic_DNA"/>
</dbReference>
<protein>
    <submittedName>
        <fullName evidence="1">Uncharacterized protein</fullName>
    </submittedName>
</protein>
<evidence type="ECO:0000313" key="1">
    <source>
        <dbReference type="EMBL" id="KAK8568948.1"/>
    </source>
</evidence>
<keyword evidence="2" id="KW-1185">Reference proteome</keyword>
<reference evidence="1 2" key="1">
    <citation type="journal article" date="2024" name="G3 (Bethesda)">
        <title>Genome assembly of Hibiscus sabdariffa L. provides insights into metabolisms of medicinal natural products.</title>
        <authorList>
            <person name="Kim T."/>
        </authorList>
    </citation>
    <scope>NUCLEOTIDE SEQUENCE [LARGE SCALE GENOMIC DNA]</scope>
    <source>
        <strain evidence="1">TK-2024</strain>
        <tissue evidence="1">Old leaves</tissue>
    </source>
</reference>
<dbReference type="Proteomes" id="UP001472677">
    <property type="component" value="Unassembled WGS sequence"/>
</dbReference>
<evidence type="ECO:0000313" key="2">
    <source>
        <dbReference type="Proteomes" id="UP001472677"/>
    </source>
</evidence>
<proteinExistence type="predicted"/>
<accession>A0ABR2F1Z6</accession>
<gene>
    <name evidence="1" type="ORF">V6N12_007481</name>
</gene>
<comment type="caution">
    <text evidence="1">The sequence shown here is derived from an EMBL/GenBank/DDBJ whole genome shotgun (WGS) entry which is preliminary data.</text>
</comment>
<name>A0ABR2F1Z6_9ROSI</name>